<comment type="caution">
    <text evidence="3">The sequence shown here is derived from an EMBL/GenBank/DDBJ whole genome shotgun (WGS) entry which is preliminary data.</text>
</comment>
<keyword evidence="1" id="KW-0732">Signal</keyword>
<proteinExistence type="predicted"/>
<evidence type="ECO:0000259" key="2">
    <source>
        <dbReference type="Pfam" id="PF14326"/>
    </source>
</evidence>
<dbReference type="PANTHER" id="PTHR36194">
    <property type="entry name" value="S-LAYER-LIKE PROTEIN"/>
    <property type="match status" value="1"/>
</dbReference>
<protein>
    <submittedName>
        <fullName evidence="3">DUF4384 domain-containing protein</fullName>
    </submittedName>
</protein>
<evidence type="ECO:0000313" key="3">
    <source>
        <dbReference type="EMBL" id="HDD35810.1"/>
    </source>
</evidence>
<dbReference type="AlphaFoldDB" id="A0A7V0NEN3"/>
<dbReference type="EMBL" id="DQWQ01000148">
    <property type="protein sequence ID" value="HDD35810.1"/>
    <property type="molecule type" value="Genomic_DNA"/>
</dbReference>
<evidence type="ECO:0000256" key="1">
    <source>
        <dbReference type="SAM" id="SignalP"/>
    </source>
</evidence>
<reference evidence="3" key="1">
    <citation type="journal article" date="2020" name="mSystems">
        <title>Genome- and Community-Level Interaction Insights into Carbon Utilization and Element Cycling Functions of Hydrothermarchaeota in Hydrothermal Sediment.</title>
        <authorList>
            <person name="Zhou Z."/>
            <person name="Liu Y."/>
            <person name="Xu W."/>
            <person name="Pan J."/>
            <person name="Luo Z.H."/>
            <person name="Li M."/>
        </authorList>
    </citation>
    <scope>NUCLEOTIDE SEQUENCE [LARGE SCALE GENOMIC DNA]</scope>
    <source>
        <strain evidence="3">HyVt-113</strain>
    </source>
</reference>
<feature type="domain" description="DUF4384" evidence="2">
    <location>
        <begin position="64"/>
        <end position="142"/>
    </location>
</feature>
<dbReference type="Pfam" id="PF14326">
    <property type="entry name" value="DUF4384"/>
    <property type="match status" value="1"/>
</dbReference>
<dbReference type="Proteomes" id="UP000885706">
    <property type="component" value="Unassembled WGS sequence"/>
</dbReference>
<accession>A0A7V0NEN3</accession>
<feature type="signal peptide" evidence="1">
    <location>
        <begin position="1"/>
        <end position="26"/>
    </location>
</feature>
<dbReference type="InterPro" id="IPR025493">
    <property type="entry name" value="DUF4384"/>
</dbReference>
<organism evidence="3">
    <name type="scientific">Desulfofervidus auxilii</name>
    <dbReference type="NCBI Taxonomy" id="1621989"/>
    <lineage>
        <taxon>Bacteria</taxon>
        <taxon>Pseudomonadati</taxon>
        <taxon>Thermodesulfobacteriota</taxon>
        <taxon>Candidatus Desulfofervidia</taxon>
        <taxon>Candidatus Desulfofervidales</taxon>
        <taxon>Candidatus Desulfofervidaceae</taxon>
        <taxon>Candidatus Desulfofervidus</taxon>
    </lineage>
</organism>
<dbReference type="PANTHER" id="PTHR36194:SF1">
    <property type="entry name" value="S-LAYER-LIKE PROTEIN"/>
    <property type="match status" value="1"/>
</dbReference>
<feature type="chain" id="PRO_5031035994" evidence="1">
    <location>
        <begin position="27"/>
        <end position="196"/>
    </location>
</feature>
<gene>
    <name evidence="3" type="ORF">ENF30_03305</name>
</gene>
<name>A0A7V0NEN3_DESA2</name>
<sequence length="196" mass="21946">MKKYSLVIVSLIVVLTFGLLAAYAQQATVEKQIKVEEKVEGLQEIKNPESGFKVELWTDREDATYKVGDEIVFYFKTNKDCRLTLLNVGTSGKTHIIFPNKYQKDDLVKAGKVYRVPAKDARWVFKAEGPAGIDLVKAIATLEKVALVDKEDLKPAGAVQEVKKPQSELAKDIAISLKPVNEKRWAEAEKIINVIE</sequence>